<sequence length="75" mass="8822">MDIQNFFLPLALAGRAESPQERAQLMTAVLQAMHGCTPRPPEHLRPLTRGLYRLWTLETKTYLRKHQLIQRQRRA</sequence>
<dbReference type="AlphaFoldDB" id="A0A345IMK0"/>
<geneLocation type="plasmid" evidence="2">
    <name>pdrdi</name>
</geneLocation>
<accession>A0A345IMK0</accession>
<gene>
    <name evidence="1" type="ORF">DVJ83_17605</name>
</gene>
<reference evidence="1 2" key="1">
    <citation type="submission" date="2018-07" db="EMBL/GenBank/DDBJ databases">
        <title>Complete Genome and Methylome Analysis of Deinococcus wulumuqiensis NEB 479.</title>
        <authorList>
            <person name="Fomenkov A."/>
            <person name="Luyten Y."/>
            <person name="Vincze T."/>
            <person name="Anton B.P."/>
            <person name="Clark T."/>
            <person name="Roberts R.J."/>
            <person name="Morgan R.D."/>
        </authorList>
    </citation>
    <scope>NUCLEOTIDE SEQUENCE [LARGE SCALE GENOMIC DNA]</scope>
    <source>
        <strain evidence="1 2">NEB 479</strain>
        <plasmid evidence="2">Plasmid pdrdi</plasmid>
    </source>
</reference>
<dbReference type="KEGG" id="dwu:DVJ83_17605"/>
<organism evidence="1 2">
    <name type="scientific">Deinococcus wulumuqiensis</name>
    <dbReference type="NCBI Taxonomy" id="980427"/>
    <lineage>
        <taxon>Bacteria</taxon>
        <taxon>Thermotogati</taxon>
        <taxon>Deinococcota</taxon>
        <taxon>Deinococci</taxon>
        <taxon>Deinococcales</taxon>
        <taxon>Deinococcaceae</taxon>
        <taxon>Deinococcus</taxon>
    </lineage>
</organism>
<proteinExistence type="predicted"/>
<evidence type="ECO:0000313" key="2">
    <source>
        <dbReference type="Proteomes" id="UP000253744"/>
    </source>
</evidence>
<keyword evidence="1" id="KW-0614">Plasmid</keyword>
<evidence type="ECO:0000313" key="1">
    <source>
        <dbReference type="EMBL" id="AXH00923.1"/>
    </source>
</evidence>
<protein>
    <submittedName>
        <fullName evidence="1">Uncharacterized protein</fullName>
    </submittedName>
</protein>
<name>A0A345IMK0_9DEIO</name>
<dbReference type="EMBL" id="CP031163">
    <property type="protein sequence ID" value="AXH00923.1"/>
    <property type="molecule type" value="Genomic_DNA"/>
</dbReference>
<dbReference type="Proteomes" id="UP000253744">
    <property type="component" value="Plasmid pDrdI"/>
</dbReference>